<evidence type="ECO:0000313" key="2">
    <source>
        <dbReference type="Proteomes" id="UP001054837"/>
    </source>
</evidence>
<protein>
    <submittedName>
        <fullName evidence="1">Uncharacterized protein</fullName>
    </submittedName>
</protein>
<proteinExistence type="predicted"/>
<dbReference type="AlphaFoldDB" id="A0AAV4WFD9"/>
<reference evidence="1 2" key="1">
    <citation type="submission" date="2021-06" db="EMBL/GenBank/DDBJ databases">
        <title>Caerostris darwini draft genome.</title>
        <authorList>
            <person name="Kono N."/>
            <person name="Arakawa K."/>
        </authorList>
    </citation>
    <scope>NUCLEOTIDE SEQUENCE [LARGE SCALE GENOMIC DNA]</scope>
</reference>
<organism evidence="1 2">
    <name type="scientific">Caerostris darwini</name>
    <dbReference type="NCBI Taxonomy" id="1538125"/>
    <lineage>
        <taxon>Eukaryota</taxon>
        <taxon>Metazoa</taxon>
        <taxon>Ecdysozoa</taxon>
        <taxon>Arthropoda</taxon>
        <taxon>Chelicerata</taxon>
        <taxon>Arachnida</taxon>
        <taxon>Araneae</taxon>
        <taxon>Araneomorphae</taxon>
        <taxon>Entelegynae</taxon>
        <taxon>Araneoidea</taxon>
        <taxon>Araneidae</taxon>
        <taxon>Caerostris</taxon>
    </lineage>
</organism>
<evidence type="ECO:0000313" key="1">
    <source>
        <dbReference type="EMBL" id="GIY81236.1"/>
    </source>
</evidence>
<name>A0AAV4WFD9_9ARAC</name>
<comment type="caution">
    <text evidence="1">The sequence shown here is derived from an EMBL/GenBank/DDBJ whole genome shotgun (WGS) entry which is preliminary data.</text>
</comment>
<dbReference type="Proteomes" id="UP001054837">
    <property type="component" value="Unassembled WGS sequence"/>
</dbReference>
<keyword evidence="2" id="KW-1185">Reference proteome</keyword>
<sequence>MTKTKQRSYALLEPSASKECHLDLGMSLQHSRGFWTTQNGIEADSGKIATIHSNHPPFPERLVAKRHFRHSLTMSENYAGVDHKTKQNLPESSKRRICFKSDIRLKTNLPIYFPLRSVL</sequence>
<dbReference type="EMBL" id="BPLQ01014591">
    <property type="protein sequence ID" value="GIY81236.1"/>
    <property type="molecule type" value="Genomic_DNA"/>
</dbReference>
<gene>
    <name evidence="1" type="ORF">CDAR_430061</name>
</gene>
<accession>A0AAV4WFD9</accession>